<evidence type="ECO:0000313" key="1">
    <source>
        <dbReference type="EMBL" id="TBT96639.1"/>
    </source>
</evidence>
<name>A0A4Q9KRU5_9MICR</name>
<sequence length="54" mass="5942">SIGTGATELYYEDRGSDREGMGVSITLVIGQRNSTMRIDVSSWGSIGRGSEYYY</sequence>
<dbReference type="Proteomes" id="UP000293045">
    <property type="component" value="Unassembled WGS sequence"/>
</dbReference>
<reference evidence="1 2" key="1">
    <citation type="submission" date="2017-12" db="EMBL/GenBank/DDBJ databases">
        <authorList>
            <person name="Pombert J.-F."/>
            <person name="Haag K.L."/>
            <person name="Ebert D."/>
        </authorList>
    </citation>
    <scope>NUCLEOTIDE SEQUENCE [LARGE SCALE GENOMIC DNA]</scope>
    <source>
        <strain evidence="1">IL-BN-2</strain>
    </source>
</reference>
<protein>
    <submittedName>
        <fullName evidence="1">Uncharacterized protein</fullName>
    </submittedName>
</protein>
<comment type="caution">
    <text evidence="1">The sequence shown here is derived from an EMBL/GenBank/DDBJ whole genome shotgun (WGS) entry which is preliminary data.</text>
</comment>
<accession>A0A4Q9KRU5</accession>
<evidence type="ECO:0000313" key="2">
    <source>
        <dbReference type="Proteomes" id="UP000293045"/>
    </source>
</evidence>
<dbReference type="EMBL" id="PIXR01003535">
    <property type="protein sequence ID" value="TBT96639.1"/>
    <property type="molecule type" value="Genomic_DNA"/>
</dbReference>
<dbReference type="AlphaFoldDB" id="A0A4Q9KRU5"/>
<proteinExistence type="predicted"/>
<gene>
    <name evidence="1" type="ORF">CWI39_3535p0010</name>
</gene>
<dbReference type="VEuPathDB" id="MicrosporidiaDB:CWI39_3535p0010"/>
<feature type="non-terminal residue" evidence="1">
    <location>
        <position position="1"/>
    </location>
</feature>
<organism evidence="1 2">
    <name type="scientific">Hamiltosporidium magnivora</name>
    <dbReference type="NCBI Taxonomy" id="148818"/>
    <lineage>
        <taxon>Eukaryota</taxon>
        <taxon>Fungi</taxon>
        <taxon>Fungi incertae sedis</taxon>
        <taxon>Microsporidia</taxon>
        <taxon>Dubosqiidae</taxon>
        <taxon>Hamiltosporidium</taxon>
    </lineage>
</organism>